<accession>A0AAD5QQ78</accession>
<gene>
    <name evidence="1" type="ORF">KIN20_019396</name>
</gene>
<dbReference type="Proteomes" id="UP001196413">
    <property type="component" value="Unassembled WGS sequence"/>
</dbReference>
<dbReference type="AlphaFoldDB" id="A0AAD5QQ78"/>
<protein>
    <submittedName>
        <fullName evidence="1">Uncharacterized protein</fullName>
    </submittedName>
</protein>
<keyword evidence="2" id="KW-1185">Reference proteome</keyword>
<evidence type="ECO:0000313" key="2">
    <source>
        <dbReference type="Proteomes" id="UP001196413"/>
    </source>
</evidence>
<comment type="caution">
    <text evidence="1">The sequence shown here is derived from an EMBL/GenBank/DDBJ whole genome shotgun (WGS) entry which is preliminary data.</text>
</comment>
<feature type="non-terminal residue" evidence="1">
    <location>
        <position position="1"/>
    </location>
</feature>
<name>A0AAD5QQ78_PARTN</name>
<sequence>MKTLTKKEHNHWWLAFVLKPPSLESTSPAVSLLLGTAAQAALQKFFSIFANRLRLQNYGRRKTDVKSLPPRFYFQNFVAYDSSL</sequence>
<organism evidence="1 2">
    <name type="scientific">Parelaphostrongylus tenuis</name>
    <name type="common">Meningeal worm</name>
    <dbReference type="NCBI Taxonomy" id="148309"/>
    <lineage>
        <taxon>Eukaryota</taxon>
        <taxon>Metazoa</taxon>
        <taxon>Ecdysozoa</taxon>
        <taxon>Nematoda</taxon>
        <taxon>Chromadorea</taxon>
        <taxon>Rhabditida</taxon>
        <taxon>Rhabditina</taxon>
        <taxon>Rhabditomorpha</taxon>
        <taxon>Strongyloidea</taxon>
        <taxon>Metastrongylidae</taxon>
        <taxon>Parelaphostrongylus</taxon>
    </lineage>
</organism>
<evidence type="ECO:0000313" key="1">
    <source>
        <dbReference type="EMBL" id="KAJ1360433.1"/>
    </source>
</evidence>
<dbReference type="EMBL" id="JAHQIW010003865">
    <property type="protein sequence ID" value="KAJ1360433.1"/>
    <property type="molecule type" value="Genomic_DNA"/>
</dbReference>
<proteinExistence type="predicted"/>
<reference evidence="1" key="1">
    <citation type="submission" date="2021-06" db="EMBL/GenBank/DDBJ databases">
        <title>Parelaphostrongylus tenuis whole genome reference sequence.</title>
        <authorList>
            <person name="Garwood T.J."/>
            <person name="Larsen P.A."/>
            <person name="Fountain-Jones N.M."/>
            <person name="Garbe J.R."/>
            <person name="Macchietto M.G."/>
            <person name="Kania S.A."/>
            <person name="Gerhold R.W."/>
            <person name="Richards J.E."/>
            <person name="Wolf T.M."/>
        </authorList>
    </citation>
    <scope>NUCLEOTIDE SEQUENCE</scope>
    <source>
        <strain evidence="1">MNPRO001-30</strain>
        <tissue evidence="1">Meninges</tissue>
    </source>
</reference>